<organism evidence="2 3">
    <name type="scientific">Phomopsis amygdali</name>
    <name type="common">Fusicoccum amygdali</name>
    <dbReference type="NCBI Taxonomy" id="1214568"/>
    <lineage>
        <taxon>Eukaryota</taxon>
        <taxon>Fungi</taxon>
        <taxon>Dikarya</taxon>
        <taxon>Ascomycota</taxon>
        <taxon>Pezizomycotina</taxon>
        <taxon>Sordariomycetes</taxon>
        <taxon>Sordariomycetidae</taxon>
        <taxon>Diaporthales</taxon>
        <taxon>Diaporthaceae</taxon>
        <taxon>Diaporthe</taxon>
    </lineage>
</organism>
<dbReference type="Gene3D" id="2.40.70.10">
    <property type="entry name" value="Acid Proteases"/>
    <property type="match status" value="1"/>
</dbReference>
<evidence type="ECO:0000313" key="2">
    <source>
        <dbReference type="EMBL" id="KAK2607900.1"/>
    </source>
</evidence>
<feature type="region of interest" description="Disordered" evidence="1">
    <location>
        <begin position="220"/>
        <end position="270"/>
    </location>
</feature>
<evidence type="ECO:0000256" key="1">
    <source>
        <dbReference type="SAM" id="MobiDB-lite"/>
    </source>
</evidence>
<gene>
    <name evidence="2" type="ORF">N8I77_006543</name>
</gene>
<dbReference type="EMBL" id="JAUJFL010000003">
    <property type="protein sequence ID" value="KAK2607900.1"/>
    <property type="molecule type" value="Genomic_DNA"/>
</dbReference>
<protein>
    <submittedName>
        <fullName evidence="2">Uncharacterized protein</fullName>
    </submittedName>
</protein>
<dbReference type="SUPFAM" id="SSF50630">
    <property type="entry name" value="Acid proteases"/>
    <property type="match status" value="1"/>
</dbReference>
<dbReference type="AlphaFoldDB" id="A0AAD9W6P8"/>
<dbReference type="InterPro" id="IPR021109">
    <property type="entry name" value="Peptidase_aspartic_dom_sf"/>
</dbReference>
<comment type="caution">
    <text evidence="2">The sequence shown here is derived from an EMBL/GenBank/DDBJ whole genome shotgun (WGS) entry which is preliminary data.</text>
</comment>
<proteinExistence type="predicted"/>
<dbReference type="CDD" id="cd00303">
    <property type="entry name" value="retropepsin_like"/>
    <property type="match status" value="1"/>
</dbReference>
<dbReference type="Proteomes" id="UP001265746">
    <property type="component" value="Unassembled WGS sequence"/>
</dbReference>
<sequence length="270" mass="31211">MGDLSDADFERKFGFSREELREVEQKRLNEKNALEFGARMRGGFTTVSMEKAAKFLDKQEVCGDKKILTRFICIPDPANARFQAEEARQNKREEMSNCARWMWFMEPEAGVARPVEVIMDTGSGENFMTEGMAKDHKLPVQKLSSPVTFDLAVGEVTCQYRVEVSWMGAGNEHGIAEFYLLPPDDPRIDKPLLGRDSIQEFRDLLLTERPRKAIAYTAMKKKTTQDDIRAQQVREQAMADRTRLARDRERYQKDKDEKRRDKGSQSKEKK</sequence>
<evidence type="ECO:0000313" key="3">
    <source>
        <dbReference type="Proteomes" id="UP001265746"/>
    </source>
</evidence>
<keyword evidence="3" id="KW-1185">Reference proteome</keyword>
<name>A0AAD9W6P8_PHOAM</name>
<feature type="compositionally biased region" description="Basic and acidic residues" evidence="1">
    <location>
        <begin position="237"/>
        <end position="270"/>
    </location>
</feature>
<accession>A0AAD9W6P8</accession>
<reference evidence="2" key="1">
    <citation type="submission" date="2023-06" db="EMBL/GenBank/DDBJ databases">
        <authorList>
            <person name="Noh H."/>
        </authorList>
    </citation>
    <scope>NUCLEOTIDE SEQUENCE</scope>
    <source>
        <strain evidence="2">DUCC20226</strain>
    </source>
</reference>